<protein>
    <submittedName>
        <fullName evidence="4">Molybdate ABC transporter substrate-binding protein</fullName>
    </submittedName>
</protein>
<dbReference type="Gene3D" id="3.40.190.10">
    <property type="entry name" value="Periplasmic binding protein-like II"/>
    <property type="match status" value="2"/>
</dbReference>
<keyword evidence="2" id="KW-0479">Metal-binding</keyword>
<proteinExistence type="inferred from homology"/>
<dbReference type="NCBIfam" id="TIGR01256">
    <property type="entry name" value="modA"/>
    <property type="match status" value="1"/>
</dbReference>
<dbReference type="OrthoDB" id="9785015at2"/>
<evidence type="ECO:0000256" key="1">
    <source>
        <dbReference type="ARBA" id="ARBA00009175"/>
    </source>
</evidence>
<evidence type="ECO:0000256" key="2">
    <source>
        <dbReference type="ARBA" id="ARBA00022723"/>
    </source>
</evidence>
<dbReference type="Proteomes" id="UP000220527">
    <property type="component" value="Unassembled WGS sequence"/>
</dbReference>
<dbReference type="CDD" id="cd13538">
    <property type="entry name" value="PBP2_ModA_like_1"/>
    <property type="match status" value="1"/>
</dbReference>
<dbReference type="PANTHER" id="PTHR30632:SF0">
    <property type="entry name" value="SULFATE-BINDING PROTEIN"/>
    <property type="match status" value="1"/>
</dbReference>
<keyword evidence="3" id="KW-0732">Signal</keyword>
<dbReference type="InterPro" id="IPR050682">
    <property type="entry name" value="ModA/WtpA"/>
</dbReference>
<dbReference type="GO" id="GO:0030973">
    <property type="term" value="F:molybdate ion binding"/>
    <property type="evidence" value="ECO:0007669"/>
    <property type="project" value="TreeGrafter"/>
</dbReference>
<evidence type="ECO:0000313" key="5">
    <source>
        <dbReference type="Proteomes" id="UP000220527"/>
    </source>
</evidence>
<sequence>MLKLHCYTQCPISSILHLYYSQDGLYQLSLNMPHHQERESPLGRHVRQSTIYNLQSTIVNGITTRMLHTNVRLIAMLILVMLVACGTPPQVAPPSPAHSEPASSEGLQGELIVFAAASLTEAFGAIGTKFETLYPGTRVSFNFAGSQQLVAQLQEGAPVDLFASAHMAQMAMAIESGRVTAGTEQIFAHNRLAIVTSAANPAELAQMVDLARPGLRLILADEAVPVGHYSREVLERASKLPEFGSNYAASVLANVVSFEQNVRVVLTKVGLGEADAGIVYLTDVQSSSEPLLELLIPEEINSIAAYPIARLNDTSKKELADAFVAFVLGAEGQAILATYGFQ</sequence>
<dbReference type="InterPro" id="IPR005950">
    <property type="entry name" value="ModA"/>
</dbReference>
<accession>A0A2A6RDP0</accession>
<dbReference type="AlphaFoldDB" id="A0A2A6RDP0"/>
<evidence type="ECO:0000313" key="4">
    <source>
        <dbReference type="EMBL" id="PDV99635.1"/>
    </source>
</evidence>
<gene>
    <name evidence="4" type="primary">modA</name>
    <name evidence="4" type="ORF">CJ255_21350</name>
</gene>
<reference evidence="5" key="1">
    <citation type="submission" date="2017-08" db="EMBL/GenBank/DDBJ databases">
        <authorList>
            <person name="Grouzdev D.S."/>
            <person name="Gaisin V.A."/>
            <person name="Rysina M.S."/>
            <person name="Gorlenko V.M."/>
        </authorList>
    </citation>
    <scope>NUCLEOTIDE SEQUENCE [LARGE SCALE GENOMIC DNA]</scope>
    <source>
        <strain evidence="5">Kir15-3F</strain>
    </source>
</reference>
<dbReference type="EMBL" id="NQWI01000213">
    <property type="protein sequence ID" value="PDV99635.1"/>
    <property type="molecule type" value="Genomic_DNA"/>
</dbReference>
<dbReference type="PANTHER" id="PTHR30632">
    <property type="entry name" value="MOLYBDATE-BINDING PERIPLASMIC PROTEIN"/>
    <property type="match status" value="1"/>
</dbReference>
<evidence type="ECO:0000256" key="3">
    <source>
        <dbReference type="ARBA" id="ARBA00022729"/>
    </source>
</evidence>
<dbReference type="SUPFAM" id="SSF53850">
    <property type="entry name" value="Periplasmic binding protein-like II"/>
    <property type="match status" value="1"/>
</dbReference>
<organism evidence="4 5">
    <name type="scientific">Candidatus Viridilinea mediisalina</name>
    <dbReference type="NCBI Taxonomy" id="2024553"/>
    <lineage>
        <taxon>Bacteria</taxon>
        <taxon>Bacillati</taxon>
        <taxon>Chloroflexota</taxon>
        <taxon>Chloroflexia</taxon>
        <taxon>Chloroflexales</taxon>
        <taxon>Chloroflexineae</taxon>
        <taxon>Oscillochloridaceae</taxon>
        <taxon>Candidatus Viridilinea</taxon>
    </lineage>
</organism>
<comment type="similarity">
    <text evidence="1">Belongs to the bacterial solute-binding protein ModA family.</text>
</comment>
<keyword evidence="5" id="KW-1185">Reference proteome</keyword>
<dbReference type="GO" id="GO:0015689">
    <property type="term" value="P:molybdate ion transport"/>
    <property type="evidence" value="ECO:0007669"/>
    <property type="project" value="InterPro"/>
</dbReference>
<comment type="caution">
    <text evidence="4">The sequence shown here is derived from an EMBL/GenBank/DDBJ whole genome shotgun (WGS) entry which is preliminary data.</text>
</comment>
<name>A0A2A6RDP0_9CHLR</name>
<dbReference type="Pfam" id="PF13531">
    <property type="entry name" value="SBP_bac_11"/>
    <property type="match status" value="1"/>
</dbReference>
<dbReference type="GO" id="GO:0046872">
    <property type="term" value="F:metal ion binding"/>
    <property type="evidence" value="ECO:0007669"/>
    <property type="project" value="UniProtKB-KW"/>
</dbReference>